<dbReference type="Proteomes" id="UP000198883">
    <property type="component" value="Unassembled WGS sequence"/>
</dbReference>
<dbReference type="Pfam" id="PF09346">
    <property type="entry name" value="SMI1_KNR4"/>
    <property type="match status" value="1"/>
</dbReference>
<dbReference type="AlphaFoldDB" id="A0A1H7YDA7"/>
<dbReference type="Proteomes" id="UP001224812">
    <property type="component" value="Unassembled WGS sequence"/>
</dbReference>
<dbReference type="GeneID" id="83544208"/>
<keyword evidence="5" id="KW-1185">Reference proteome</keyword>
<dbReference type="InterPro" id="IPR018958">
    <property type="entry name" value="Knr4/Smi1-like_dom"/>
</dbReference>
<evidence type="ECO:0000313" key="5">
    <source>
        <dbReference type="Proteomes" id="UP001224812"/>
    </source>
</evidence>
<dbReference type="EMBL" id="JASAVS010000014">
    <property type="protein sequence ID" value="MDP8085707.1"/>
    <property type="molecule type" value="Genomic_DNA"/>
</dbReference>
<evidence type="ECO:0000259" key="1">
    <source>
        <dbReference type="Pfam" id="PF09346"/>
    </source>
</evidence>
<sequence>MKEITDLINKLIVHTKDNPLIVNDRSIQVVQKRKITLDEINDFETTYNLILPCDLKKLWRCCGHFEVLGDMTFEIIPPNQIMSFSNELFEQLELDLFPNTLYVISEIAFGTGFGLYDITNQDSPNFAVTYADIFCENWQEEVIMTTLFEWIDEYFSLFWTKEYNVIFEEKLG</sequence>
<dbReference type="SUPFAM" id="SSF160631">
    <property type="entry name" value="SMI1/KNR4-like"/>
    <property type="match status" value="1"/>
</dbReference>
<proteinExistence type="predicted"/>
<dbReference type="InterPro" id="IPR037883">
    <property type="entry name" value="Knr4/Smi1-like_sf"/>
</dbReference>
<dbReference type="OrthoDB" id="3287229at2"/>
<dbReference type="STRING" id="97481.SAMN05444853_1187"/>
<organism evidence="3 4">
    <name type="scientific">Phocoenobacter skyensis</name>
    <dbReference type="NCBI Taxonomy" id="97481"/>
    <lineage>
        <taxon>Bacteria</taxon>
        <taxon>Pseudomonadati</taxon>
        <taxon>Pseudomonadota</taxon>
        <taxon>Gammaproteobacteria</taxon>
        <taxon>Pasteurellales</taxon>
        <taxon>Pasteurellaceae</taxon>
        <taxon>Phocoenobacter</taxon>
    </lineage>
</organism>
<evidence type="ECO:0000313" key="4">
    <source>
        <dbReference type="Proteomes" id="UP000198883"/>
    </source>
</evidence>
<reference evidence="4" key="2">
    <citation type="submission" date="2016-10" db="EMBL/GenBank/DDBJ databases">
        <authorList>
            <person name="Varghese N."/>
            <person name="Submissions S."/>
        </authorList>
    </citation>
    <scope>NUCLEOTIDE SEQUENCE [LARGE SCALE GENOMIC DNA]</scope>
    <source>
        <strain evidence="4">DSM 24204</strain>
    </source>
</reference>
<dbReference type="Gene3D" id="3.40.1580.10">
    <property type="entry name" value="SMI1/KNR4-like"/>
    <property type="match status" value="1"/>
</dbReference>
<feature type="domain" description="Knr4/Smi1-like" evidence="1">
    <location>
        <begin position="35"/>
        <end position="152"/>
    </location>
</feature>
<evidence type="ECO:0000313" key="2">
    <source>
        <dbReference type="EMBL" id="MDP8085707.1"/>
    </source>
</evidence>
<protein>
    <recommendedName>
        <fullName evidence="1">Knr4/Smi1-like domain-containing protein</fullName>
    </recommendedName>
</protein>
<gene>
    <name evidence="2" type="ORF">QJT92_07205</name>
    <name evidence="3" type="ORF">SAMN05444853_1187</name>
</gene>
<name>A0A1H7YDA7_9PAST</name>
<evidence type="ECO:0000313" key="3">
    <source>
        <dbReference type="EMBL" id="SEM43935.1"/>
    </source>
</evidence>
<reference evidence="2 5" key="3">
    <citation type="journal article" date="2023" name="Front. Microbiol.">
        <title>Phylogeography and host specificity of Pasteurellaceae pathogenic to sea-farmed fish in the north-east Atlantic.</title>
        <authorList>
            <person name="Gulla S."/>
            <person name="Colquhoun D.J."/>
            <person name="Olsen A.B."/>
            <person name="Spilsberg B."/>
            <person name="Lagesen K."/>
            <person name="Aakesson C.P."/>
            <person name="Strom S."/>
            <person name="Manji F."/>
            <person name="Birkbeck T.H."/>
            <person name="Nilsen H.K."/>
        </authorList>
    </citation>
    <scope>NUCLEOTIDE SEQUENCE [LARGE SCALE GENOMIC DNA]</scope>
    <source>
        <strain evidence="2 5">VIO11850</strain>
    </source>
</reference>
<reference evidence="3" key="1">
    <citation type="submission" date="2016-10" db="EMBL/GenBank/DDBJ databases">
        <authorList>
            <person name="de Groot N.N."/>
        </authorList>
    </citation>
    <scope>NUCLEOTIDE SEQUENCE [LARGE SCALE GENOMIC DNA]</scope>
    <source>
        <strain evidence="3">DSM 24204</strain>
    </source>
</reference>
<dbReference type="RefSeq" id="WP_090922410.1">
    <property type="nucleotide sequence ID" value="NZ_CP016180.1"/>
</dbReference>
<accession>A0A1H7YDA7</accession>
<dbReference type="EMBL" id="FOBN01000018">
    <property type="protein sequence ID" value="SEM43935.1"/>
    <property type="molecule type" value="Genomic_DNA"/>
</dbReference>